<proteinExistence type="predicted"/>
<dbReference type="Pfam" id="PF00227">
    <property type="entry name" value="Proteasome"/>
    <property type="match status" value="1"/>
</dbReference>
<sequence>MSVVIGIIMDGTVLLAADQRMVNLDTGKIASETFKKIFAINEHLAISVVGNAGLSAGIFYSMREFNKNQNPSAIKNAFVDEYCSYIDRGIEIMQETIDITSNDLSCTIIVAGKTKSGVPVVKYRAYEEPMWACQAESKAAIVPIIFNPSDTSKEKCLKILQTSINRYREKSGGMIEILFDTIKRISAVSSSVNDNIDVWLCDAATIIN</sequence>
<comment type="caution">
    <text evidence="1">The sequence shown here is derived from an EMBL/GenBank/DDBJ whole genome shotgun (WGS) entry which is preliminary data.</text>
</comment>
<dbReference type="Gene3D" id="3.60.20.10">
    <property type="entry name" value="Glutamine Phosphoribosylpyrophosphate, subunit 1, domain 1"/>
    <property type="match status" value="1"/>
</dbReference>
<dbReference type="InterPro" id="IPR001353">
    <property type="entry name" value="Proteasome_sua/b"/>
</dbReference>
<name>A0A644X1S2_9ZZZZ</name>
<dbReference type="InterPro" id="IPR029055">
    <property type="entry name" value="Ntn_hydrolases_N"/>
</dbReference>
<gene>
    <name evidence="1" type="ORF">SDC9_56154</name>
</gene>
<reference evidence="1" key="1">
    <citation type="submission" date="2019-08" db="EMBL/GenBank/DDBJ databases">
        <authorList>
            <person name="Kucharzyk K."/>
            <person name="Murdoch R.W."/>
            <person name="Higgins S."/>
            <person name="Loffler F."/>
        </authorList>
    </citation>
    <scope>NUCLEOTIDE SEQUENCE</scope>
</reference>
<dbReference type="EMBL" id="VSSQ01001618">
    <property type="protein sequence ID" value="MPM09831.1"/>
    <property type="molecule type" value="Genomic_DNA"/>
</dbReference>
<dbReference type="GO" id="GO:0051603">
    <property type="term" value="P:proteolysis involved in protein catabolic process"/>
    <property type="evidence" value="ECO:0007669"/>
    <property type="project" value="InterPro"/>
</dbReference>
<dbReference type="AlphaFoldDB" id="A0A644X1S2"/>
<evidence type="ECO:0000313" key="1">
    <source>
        <dbReference type="EMBL" id="MPM09831.1"/>
    </source>
</evidence>
<dbReference type="GO" id="GO:0005839">
    <property type="term" value="C:proteasome core complex"/>
    <property type="evidence" value="ECO:0007669"/>
    <property type="project" value="InterPro"/>
</dbReference>
<dbReference type="SUPFAM" id="SSF56235">
    <property type="entry name" value="N-terminal nucleophile aminohydrolases (Ntn hydrolases)"/>
    <property type="match status" value="1"/>
</dbReference>
<organism evidence="1">
    <name type="scientific">bioreactor metagenome</name>
    <dbReference type="NCBI Taxonomy" id="1076179"/>
    <lineage>
        <taxon>unclassified sequences</taxon>
        <taxon>metagenomes</taxon>
        <taxon>ecological metagenomes</taxon>
    </lineage>
</organism>
<accession>A0A644X1S2</accession>
<protein>
    <submittedName>
        <fullName evidence="1">Uncharacterized protein</fullName>
    </submittedName>
</protein>